<dbReference type="PATRIC" id="fig|457404.5.peg.1264"/>
<reference evidence="1 2" key="1">
    <citation type="submission" date="2012-07" db="EMBL/GenBank/DDBJ databases">
        <title>The Genome Sequence of Fusobacterium ulcerans 12_1B.</title>
        <authorList>
            <consortium name="The Broad Institute Genome Sequencing Platform"/>
            <person name="Earl A."/>
            <person name="Ward D."/>
            <person name="Feldgarden M."/>
            <person name="Gevers D."/>
            <person name="Strauss J."/>
            <person name="Ambrose C.E."/>
            <person name="Allen-Vercoe E."/>
            <person name="Walker B."/>
            <person name="Young S.K."/>
            <person name="Zeng Q."/>
            <person name="Gargeya S."/>
            <person name="Fitzgerald M."/>
            <person name="Haas B."/>
            <person name="Abouelleil A."/>
            <person name="Alvarado L."/>
            <person name="Arachchi H.M."/>
            <person name="Berlin A.M."/>
            <person name="Chapman S.B."/>
            <person name="Goldberg J."/>
            <person name="Griggs A."/>
            <person name="Gujja S."/>
            <person name="Hansen M."/>
            <person name="Howarth C."/>
            <person name="Imamovic A."/>
            <person name="Larimer J."/>
            <person name="McCowen C."/>
            <person name="Montmayeur A."/>
            <person name="Murphy C."/>
            <person name="Neiman D."/>
            <person name="Pearson M."/>
            <person name="Priest M."/>
            <person name="Roberts A."/>
            <person name="Saif S."/>
            <person name="Shea T."/>
            <person name="Sisk P."/>
            <person name="Sykes S."/>
            <person name="Wortman J."/>
            <person name="Nusbaum C."/>
            <person name="Birren B."/>
        </authorList>
    </citation>
    <scope>NUCLEOTIDE SEQUENCE [LARGE SCALE GENOMIC DNA]</scope>
    <source>
        <strain evidence="1 2">12_1B</strain>
    </source>
</reference>
<dbReference type="HOGENOM" id="CLU_2301769_0_0_0"/>
<dbReference type="EMBL" id="AGWJ02000009">
    <property type="protein sequence ID" value="EHO82036.1"/>
    <property type="molecule type" value="Genomic_DNA"/>
</dbReference>
<dbReference type="Proteomes" id="UP000003233">
    <property type="component" value="Unassembled WGS sequence"/>
</dbReference>
<proteinExistence type="predicted"/>
<dbReference type="RefSeq" id="WP_008696782.1">
    <property type="nucleotide sequence ID" value="NZ_KE161007.1"/>
</dbReference>
<keyword evidence="2" id="KW-1185">Reference proteome</keyword>
<protein>
    <submittedName>
        <fullName evidence="1">Uncharacterized protein</fullName>
    </submittedName>
</protein>
<dbReference type="AlphaFoldDB" id="H1PS87"/>
<dbReference type="BioCyc" id="FSP457404-HMP:GTSQ-1284-MONOMER"/>
<evidence type="ECO:0000313" key="2">
    <source>
        <dbReference type="Proteomes" id="UP000003233"/>
    </source>
</evidence>
<sequence>MTLGEMSERLQKAFIEEFKTREIAENNLSVYEAEGEIIVGINNLKIPEDISLKEMEVMKELYAEYKIYTCIGHEILAQIKQKDFYRVIESLKKRKIELRE</sequence>
<name>H1PS87_9FUSO</name>
<comment type="caution">
    <text evidence="1">The sequence shown here is derived from an EMBL/GenBank/DDBJ whole genome shotgun (WGS) entry which is preliminary data.</text>
</comment>
<evidence type="ECO:0000313" key="1">
    <source>
        <dbReference type="EMBL" id="EHO82036.1"/>
    </source>
</evidence>
<organism evidence="1 2">
    <name type="scientific">Fusobacterium ulcerans 12-1B</name>
    <dbReference type="NCBI Taxonomy" id="457404"/>
    <lineage>
        <taxon>Bacteria</taxon>
        <taxon>Fusobacteriati</taxon>
        <taxon>Fusobacteriota</taxon>
        <taxon>Fusobacteriia</taxon>
        <taxon>Fusobacteriales</taxon>
        <taxon>Fusobacteriaceae</taxon>
        <taxon>Fusobacterium</taxon>
    </lineage>
</organism>
<gene>
    <name evidence="1" type="ORF">HMPREF0402_01280</name>
</gene>
<accession>H1PS87</accession>